<dbReference type="RefSeq" id="WP_327789374.1">
    <property type="nucleotide sequence ID" value="NZ_JARGEQ010000102.1"/>
</dbReference>
<feature type="transmembrane region" description="Helical" evidence="2">
    <location>
        <begin position="47"/>
        <end position="70"/>
    </location>
</feature>
<feature type="transmembrane region" description="Helical" evidence="2">
    <location>
        <begin position="21"/>
        <end position="41"/>
    </location>
</feature>
<accession>A0AAP3XSJ7</accession>
<evidence type="ECO:0000259" key="3">
    <source>
        <dbReference type="Pfam" id="PF09990"/>
    </source>
</evidence>
<evidence type="ECO:0000256" key="1">
    <source>
        <dbReference type="SAM" id="MobiDB-lite"/>
    </source>
</evidence>
<organism evidence="4 5">
    <name type="scientific">Marinimicrococcus flavescens</name>
    <dbReference type="NCBI Taxonomy" id="3031815"/>
    <lineage>
        <taxon>Bacteria</taxon>
        <taxon>Pseudomonadati</taxon>
        <taxon>Pseudomonadota</taxon>
        <taxon>Alphaproteobacteria</taxon>
        <taxon>Geminicoccales</taxon>
        <taxon>Geminicoccaceae</taxon>
        <taxon>Marinimicrococcus</taxon>
    </lineage>
</organism>
<feature type="transmembrane region" description="Helical" evidence="2">
    <location>
        <begin position="82"/>
        <end position="104"/>
    </location>
</feature>
<sequence>MERGNPRSTASIAGHPIHPMLVPFPIAFLASAPVSDIVFWAGGEPGWATVSLWLLGAGVVTVLAAALFGFTDFLGDRRIRSLGAAAQHMIGNLAAVLLALFNWYLRYAGGAAEGVFPYGIWLSLATALLLVFNGWKGWEMVYRHHVGVAEEPAAPARQSGRTVEGVRGARGLRSPS</sequence>
<dbReference type="Pfam" id="PF09990">
    <property type="entry name" value="DUF2231"/>
    <property type="match status" value="1"/>
</dbReference>
<keyword evidence="2" id="KW-1133">Transmembrane helix</keyword>
<comment type="caution">
    <text evidence="4">The sequence shown here is derived from an EMBL/GenBank/DDBJ whole genome shotgun (WGS) entry which is preliminary data.</text>
</comment>
<dbReference type="AlphaFoldDB" id="A0AAP3XSJ7"/>
<evidence type="ECO:0000256" key="2">
    <source>
        <dbReference type="SAM" id="Phobius"/>
    </source>
</evidence>
<dbReference type="InterPro" id="IPR019251">
    <property type="entry name" value="DUF2231_TM"/>
</dbReference>
<keyword evidence="2" id="KW-0812">Transmembrane</keyword>
<evidence type="ECO:0000313" key="5">
    <source>
        <dbReference type="Proteomes" id="UP001301140"/>
    </source>
</evidence>
<dbReference type="InterPro" id="IPR016923">
    <property type="entry name" value="UCP029509"/>
</dbReference>
<dbReference type="PIRSF" id="PIRSF029509">
    <property type="entry name" value="UCP029509"/>
    <property type="match status" value="1"/>
</dbReference>
<feature type="domain" description="DUF2231" evidence="3">
    <location>
        <begin position="14"/>
        <end position="149"/>
    </location>
</feature>
<proteinExistence type="predicted"/>
<dbReference type="EMBL" id="JARGEQ010000102">
    <property type="protein sequence ID" value="MDF1586952.1"/>
    <property type="molecule type" value="Genomic_DNA"/>
</dbReference>
<gene>
    <name evidence="4" type="ORF">PZ740_11245</name>
</gene>
<evidence type="ECO:0000313" key="4">
    <source>
        <dbReference type="EMBL" id="MDF1586952.1"/>
    </source>
</evidence>
<dbReference type="Proteomes" id="UP001301140">
    <property type="component" value="Unassembled WGS sequence"/>
</dbReference>
<protein>
    <submittedName>
        <fullName evidence="4">DUF2231 domain-containing protein</fullName>
    </submittedName>
</protein>
<reference evidence="4 5" key="1">
    <citation type="submission" date="2023-03" db="EMBL/GenBank/DDBJ databases">
        <title>YIM 152171 draft genome.</title>
        <authorList>
            <person name="Yang Z."/>
        </authorList>
    </citation>
    <scope>NUCLEOTIDE SEQUENCE [LARGE SCALE GENOMIC DNA]</scope>
    <source>
        <strain evidence="4 5">YIM 152171</strain>
    </source>
</reference>
<feature type="transmembrane region" description="Helical" evidence="2">
    <location>
        <begin position="116"/>
        <end position="135"/>
    </location>
</feature>
<keyword evidence="5" id="KW-1185">Reference proteome</keyword>
<name>A0AAP3XSJ7_9PROT</name>
<keyword evidence="2" id="KW-0472">Membrane</keyword>
<feature type="region of interest" description="Disordered" evidence="1">
    <location>
        <begin position="153"/>
        <end position="176"/>
    </location>
</feature>